<dbReference type="AlphaFoldDB" id="A0A0A2VHT4"/>
<accession>A0A0A2VHT4</accession>
<evidence type="ECO:0008006" key="3">
    <source>
        <dbReference type="Google" id="ProtNLM"/>
    </source>
</evidence>
<dbReference type="InterPro" id="IPR025013">
    <property type="entry name" value="DUF3907"/>
</dbReference>
<dbReference type="Proteomes" id="UP000030153">
    <property type="component" value="Unassembled WGS sequence"/>
</dbReference>
<sequence>MSNQMVRAQMEEVKEILKKSVADTNDYLNQQSIGAMLLEEGSKEQEYYKLLLKALRRLEVFCDEAYDAVQIILQSETFRKPAAERTLYGIYHQCIMEFFSPKGDIWYEDSRAAYTGKDAIKYHHEPPQSFRKLIVELEKAFQQMREELAYYETDYHTKMVMKEDRRSSS</sequence>
<dbReference type="STRING" id="1385513.N780_12815"/>
<evidence type="ECO:0000313" key="1">
    <source>
        <dbReference type="EMBL" id="KGP93180.1"/>
    </source>
</evidence>
<dbReference type="RefSeq" id="WP_036779527.1">
    <property type="nucleotide sequence ID" value="NZ_AVBG01000001.1"/>
</dbReference>
<proteinExistence type="predicted"/>
<dbReference type="Pfam" id="PF13047">
    <property type="entry name" value="DUF3907"/>
    <property type="match status" value="1"/>
</dbReference>
<evidence type="ECO:0000313" key="2">
    <source>
        <dbReference type="Proteomes" id="UP000030153"/>
    </source>
</evidence>
<protein>
    <recommendedName>
        <fullName evidence="3">DUF3907 domain-containing protein</fullName>
    </recommendedName>
</protein>
<keyword evidence="2" id="KW-1185">Reference proteome</keyword>
<name>A0A0A2VHT4_9BACI</name>
<reference evidence="1 2" key="1">
    <citation type="submission" date="2013-08" db="EMBL/GenBank/DDBJ databases">
        <title>Genome of Pontibacillus chungwhensis.</title>
        <authorList>
            <person name="Wang Q."/>
            <person name="Wang G."/>
        </authorList>
    </citation>
    <scope>NUCLEOTIDE SEQUENCE [LARGE SCALE GENOMIC DNA]</scope>
    <source>
        <strain evidence="1 2">BH030062</strain>
    </source>
</reference>
<dbReference type="EMBL" id="AVBG01000001">
    <property type="protein sequence ID" value="KGP93180.1"/>
    <property type="molecule type" value="Genomic_DNA"/>
</dbReference>
<organism evidence="1 2">
    <name type="scientific">Pontibacillus chungwhensis BH030062</name>
    <dbReference type="NCBI Taxonomy" id="1385513"/>
    <lineage>
        <taxon>Bacteria</taxon>
        <taxon>Bacillati</taxon>
        <taxon>Bacillota</taxon>
        <taxon>Bacilli</taxon>
        <taxon>Bacillales</taxon>
        <taxon>Bacillaceae</taxon>
        <taxon>Pontibacillus</taxon>
    </lineage>
</organism>
<dbReference type="OrthoDB" id="2691359at2"/>
<gene>
    <name evidence="1" type="ORF">N780_12815</name>
</gene>
<dbReference type="eggNOG" id="ENOG5030A29">
    <property type="taxonomic scope" value="Bacteria"/>
</dbReference>
<comment type="caution">
    <text evidence="1">The sequence shown here is derived from an EMBL/GenBank/DDBJ whole genome shotgun (WGS) entry which is preliminary data.</text>
</comment>